<sequence length="89" mass="9916">MVSPRPWSAEIPRPEVEHWSRAGRVSSTTGEANTVHDVAQLFARRGNEFSVYSIDWEQEVVVLIRPAEGVDLKAHPFFREVSISGVAVA</sequence>
<evidence type="ECO:0000313" key="1">
    <source>
        <dbReference type="EMBL" id="CAH1268114.1"/>
    </source>
</evidence>
<protein>
    <submittedName>
        <fullName evidence="1">Hypp3832 protein</fullName>
    </submittedName>
</protein>
<name>A0A8K0EZC4_BRALA</name>
<accession>A0A8K0EZC4</accession>
<gene>
    <name evidence="1" type="primary">Hypp3832</name>
    <name evidence="1" type="ORF">BLAG_LOCUS21165</name>
</gene>
<proteinExistence type="predicted"/>
<dbReference type="PANTHER" id="PTHR33844:SF1">
    <property type="entry name" value="SULFOTRANSFERASE DOMAIN-CONTAINING PROTEIN"/>
    <property type="match status" value="1"/>
</dbReference>
<dbReference type="PANTHER" id="PTHR33844">
    <property type="entry name" value="SULFOTRANSFER_1 DOMAIN-CONTAINING PROTEIN"/>
    <property type="match status" value="1"/>
</dbReference>
<dbReference type="Proteomes" id="UP000838412">
    <property type="component" value="Chromosome 6"/>
</dbReference>
<keyword evidence="2" id="KW-1185">Reference proteome</keyword>
<evidence type="ECO:0000313" key="2">
    <source>
        <dbReference type="Proteomes" id="UP000838412"/>
    </source>
</evidence>
<dbReference type="AlphaFoldDB" id="A0A8K0EZC4"/>
<reference evidence="1" key="1">
    <citation type="submission" date="2022-01" db="EMBL/GenBank/DDBJ databases">
        <authorList>
            <person name="Braso-Vives M."/>
        </authorList>
    </citation>
    <scope>NUCLEOTIDE SEQUENCE</scope>
</reference>
<dbReference type="EMBL" id="OV696691">
    <property type="protein sequence ID" value="CAH1268114.1"/>
    <property type="molecule type" value="Genomic_DNA"/>
</dbReference>
<dbReference type="OrthoDB" id="10506501at2759"/>
<organism evidence="1 2">
    <name type="scientific">Branchiostoma lanceolatum</name>
    <name type="common">Common lancelet</name>
    <name type="synonym">Amphioxus lanceolatum</name>
    <dbReference type="NCBI Taxonomy" id="7740"/>
    <lineage>
        <taxon>Eukaryota</taxon>
        <taxon>Metazoa</taxon>
        <taxon>Chordata</taxon>
        <taxon>Cephalochordata</taxon>
        <taxon>Leptocardii</taxon>
        <taxon>Amphioxiformes</taxon>
        <taxon>Branchiostomatidae</taxon>
        <taxon>Branchiostoma</taxon>
    </lineage>
</organism>